<evidence type="ECO:0000313" key="3">
    <source>
        <dbReference type="Proteomes" id="UP000076722"/>
    </source>
</evidence>
<dbReference type="EMBL" id="KV419401">
    <property type="protein sequence ID" value="KZS95558.1"/>
    <property type="molecule type" value="Genomic_DNA"/>
</dbReference>
<keyword evidence="3" id="KW-1185">Reference proteome</keyword>
<name>A0A164X1X8_9AGAM</name>
<keyword evidence="1" id="KW-1133">Transmembrane helix</keyword>
<evidence type="ECO:0000313" key="2">
    <source>
        <dbReference type="EMBL" id="KZS95558.1"/>
    </source>
</evidence>
<gene>
    <name evidence="2" type="ORF">SISNIDRAFT_464565</name>
</gene>
<keyword evidence="1" id="KW-0812">Transmembrane</keyword>
<sequence>MTSKSRVGLQQWPLVPTPYVASMPSAPKNDETILDMSSPYHKSKKRQVPWVPIPSGWKRHVHPSGWIYFEKPEARIITDYPMGSPELQAALNKLDKEDSETIPEEFELWIGQSAQDADLVYIDHERRRALPNLKSDESDIEDHMKTDEDRTKQLSYWRYLAEHPCHARLPPNVEEDALAILSFFIQDRILNPEDSVVPFSKETSKELMDLLSAMTSDKSYASNARNSHVKTHFVSRLMERIVDERLRQHYGEEGARRYLKKGRHARVIQDAKSPWAIDLLLDFCMVFLFFGTPFAYLRHVNEFFITALGRTETISEKWRAFVDENVTDWSDTNLVATVLVSAAVGFLAVPGIDDISRLFALFSILFALSSLIAGLLNAWQHQHESRASLELTIIMNFFSQAERPLRTYKILALLLALPMALLIWATVSFAVSITIFSWHGLDTTFVQNNPDFKSRTQDGVPEAFEFTKYTGIATTSVACVGGLLVIISLVYFWHVWTPPNPNRWHKRK</sequence>
<dbReference type="AlphaFoldDB" id="A0A164X1X8"/>
<organism evidence="2 3">
    <name type="scientific">Sistotremastrum niveocremeum HHB9708</name>
    <dbReference type="NCBI Taxonomy" id="1314777"/>
    <lineage>
        <taxon>Eukaryota</taxon>
        <taxon>Fungi</taxon>
        <taxon>Dikarya</taxon>
        <taxon>Basidiomycota</taxon>
        <taxon>Agaricomycotina</taxon>
        <taxon>Agaricomycetes</taxon>
        <taxon>Sistotremastrales</taxon>
        <taxon>Sistotremastraceae</taxon>
        <taxon>Sertulicium</taxon>
        <taxon>Sertulicium niveocremeum</taxon>
    </lineage>
</organism>
<evidence type="ECO:0000256" key="1">
    <source>
        <dbReference type="SAM" id="Phobius"/>
    </source>
</evidence>
<dbReference type="OrthoDB" id="3208379at2759"/>
<reference evidence="2 3" key="1">
    <citation type="journal article" date="2016" name="Mol. Biol. Evol.">
        <title>Comparative Genomics of Early-Diverging Mushroom-Forming Fungi Provides Insights into the Origins of Lignocellulose Decay Capabilities.</title>
        <authorList>
            <person name="Nagy L.G."/>
            <person name="Riley R."/>
            <person name="Tritt A."/>
            <person name="Adam C."/>
            <person name="Daum C."/>
            <person name="Floudas D."/>
            <person name="Sun H."/>
            <person name="Yadav J.S."/>
            <person name="Pangilinan J."/>
            <person name="Larsson K.H."/>
            <person name="Matsuura K."/>
            <person name="Barry K."/>
            <person name="Labutti K."/>
            <person name="Kuo R."/>
            <person name="Ohm R.A."/>
            <person name="Bhattacharya S.S."/>
            <person name="Shirouzu T."/>
            <person name="Yoshinaga Y."/>
            <person name="Martin F.M."/>
            <person name="Grigoriev I.V."/>
            <person name="Hibbett D.S."/>
        </authorList>
    </citation>
    <scope>NUCLEOTIDE SEQUENCE [LARGE SCALE GENOMIC DNA]</scope>
    <source>
        <strain evidence="2 3">HHB9708</strain>
    </source>
</reference>
<feature type="transmembrane region" description="Helical" evidence="1">
    <location>
        <begin position="334"/>
        <end position="352"/>
    </location>
</feature>
<accession>A0A164X1X8</accession>
<keyword evidence="1" id="KW-0472">Membrane</keyword>
<evidence type="ECO:0008006" key="4">
    <source>
        <dbReference type="Google" id="ProtNLM"/>
    </source>
</evidence>
<feature type="transmembrane region" description="Helical" evidence="1">
    <location>
        <begin position="410"/>
        <end position="438"/>
    </location>
</feature>
<feature type="transmembrane region" description="Helical" evidence="1">
    <location>
        <begin position="358"/>
        <end position="379"/>
    </location>
</feature>
<proteinExistence type="predicted"/>
<dbReference type="Proteomes" id="UP000076722">
    <property type="component" value="Unassembled WGS sequence"/>
</dbReference>
<protein>
    <recommendedName>
        <fullName evidence="4">WW domain-containing protein</fullName>
    </recommendedName>
</protein>
<feature type="transmembrane region" description="Helical" evidence="1">
    <location>
        <begin position="469"/>
        <end position="493"/>
    </location>
</feature>
<feature type="transmembrane region" description="Helical" evidence="1">
    <location>
        <begin position="275"/>
        <end position="297"/>
    </location>
</feature>